<organism evidence="1 2">
    <name type="scientific">Sphagnum troendelagicum</name>
    <dbReference type="NCBI Taxonomy" id="128251"/>
    <lineage>
        <taxon>Eukaryota</taxon>
        <taxon>Viridiplantae</taxon>
        <taxon>Streptophyta</taxon>
        <taxon>Embryophyta</taxon>
        <taxon>Bryophyta</taxon>
        <taxon>Sphagnophytina</taxon>
        <taxon>Sphagnopsida</taxon>
        <taxon>Sphagnales</taxon>
        <taxon>Sphagnaceae</taxon>
        <taxon>Sphagnum</taxon>
    </lineage>
</organism>
<evidence type="ECO:0000313" key="1">
    <source>
        <dbReference type="EMBL" id="CAK9190993.1"/>
    </source>
</evidence>
<evidence type="ECO:0000313" key="2">
    <source>
        <dbReference type="Proteomes" id="UP001497512"/>
    </source>
</evidence>
<dbReference type="EMBL" id="OZ019893">
    <property type="protein sequence ID" value="CAK9190993.1"/>
    <property type="molecule type" value="Genomic_DNA"/>
</dbReference>
<protein>
    <submittedName>
        <fullName evidence="1">Uncharacterized protein</fullName>
    </submittedName>
</protein>
<proteinExistence type="predicted"/>
<keyword evidence="2" id="KW-1185">Reference proteome</keyword>
<reference evidence="1 2" key="1">
    <citation type="submission" date="2024-02" db="EMBL/GenBank/DDBJ databases">
        <authorList>
            <consortium name="ELIXIR-Norway"/>
            <consortium name="Elixir Norway"/>
        </authorList>
    </citation>
    <scope>NUCLEOTIDE SEQUENCE [LARGE SCALE GENOMIC DNA]</scope>
</reference>
<sequence>MQESKGLLHNNCYLTVNHVLWSSTEILVAFDHLVHYLQEVPLSDSFLMGSNCIHASLHAYTANISTSAFNIHFLRVVEVTKLLLLAHITQ</sequence>
<name>A0ABP0TB17_9BRYO</name>
<dbReference type="Proteomes" id="UP001497512">
    <property type="component" value="Chromosome 1"/>
</dbReference>
<gene>
    <name evidence="1" type="ORF">CSSPTR1EN2_LOCUS1168</name>
</gene>
<accession>A0ABP0TB17</accession>